<dbReference type="PANTHER" id="PTHR36509:SF2">
    <property type="entry name" value="BLL3101 PROTEIN"/>
    <property type="match status" value="1"/>
</dbReference>
<evidence type="ECO:0000259" key="1">
    <source>
        <dbReference type="Pfam" id="PF06742"/>
    </source>
</evidence>
<proteinExistence type="predicted"/>
<dbReference type="EMBL" id="JACBZM010000001">
    <property type="protein sequence ID" value="NYI45314.1"/>
    <property type="molecule type" value="Genomic_DNA"/>
</dbReference>
<feature type="domain" description="DUF1254" evidence="2">
    <location>
        <begin position="50"/>
        <end position="179"/>
    </location>
</feature>
<evidence type="ECO:0008006" key="5">
    <source>
        <dbReference type="Google" id="ProtNLM"/>
    </source>
</evidence>
<dbReference type="InterPro" id="IPR010679">
    <property type="entry name" value="DUF1254"/>
</dbReference>
<evidence type="ECO:0000259" key="2">
    <source>
        <dbReference type="Pfam" id="PF06863"/>
    </source>
</evidence>
<dbReference type="Pfam" id="PF06742">
    <property type="entry name" value="DUF1214"/>
    <property type="match status" value="1"/>
</dbReference>
<name>A0A7Z0CLI1_9ACTN</name>
<gene>
    <name evidence="3" type="ORF">BJ993_002394</name>
</gene>
<dbReference type="AlphaFoldDB" id="A0A7Z0CLI1"/>
<reference evidence="3 4" key="1">
    <citation type="submission" date="2020-07" db="EMBL/GenBank/DDBJ databases">
        <title>Sequencing the genomes of 1000 actinobacteria strains.</title>
        <authorList>
            <person name="Klenk H.-P."/>
        </authorList>
    </citation>
    <scope>NUCLEOTIDE SEQUENCE [LARGE SCALE GENOMIC DNA]</scope>
    <source>
        <strain evidence="3 4">DSM 15131</strain>
    </source>
</reference>
<protein>
    <recommendedName>
        <fullName evidence="5">DUF1254 domain-containing protein</fullName>
    </recommendedName>
</protein>
<evidence type="ECO:0000313" key="3">
    <source>
        <dbReference type="EMBL" id="NYI45314.1"/>
    </source>
</evidence>
<dbReference type="RefSeq" id="WP_179648979.1">
    <property type="nucleotide sequence ID" value="NZ_JACBZM010000001.1"/>
</dbReference>
<evidence type="ECO:0000313" key="4">
    <source>
        <dbReference type="Proteomes" id="UP000562045"/>
    </source>
</evidence>
<sequence>MAPDDVRRSAARLQVWAYPLVLAQRLRFNFTLPGDPLAPRPAVSAGAPIGRFGHARALADPDLRVGVAPNVDTLYSVAWLDLARGPHAVQLPTVGDRYFSLQVGKSDTTSPVVISGRTHPGQPPHVVVEPGEPEVVDHGDLVRVATRDRWLTLVGRTAVDPDSDEDLRAAHAVQDRLVVSSQGSPHAGTVVDDVDVRLAAVAREREVFEPGAFASAVLRVLDTGGESIESRGLERLLADVGIDELARNRAAPAVVSAVADGLRDGHRAIEQRVRTLGRTAAGWATNETVASFGDDHLLRAAVAHAQIYVNPPEEASYPVCEVDAEGRQLDGSVARYRVRLPAGSPPAAAFWSLTMYHAAGNLVANDLGRYAVGDRTPGLVRSDDGSLEVDISAGPPPRGVSNWLPAPEGPFRLMLRLYWPLEASWRPPAVMRVPA</sequence>
<dbReference type="Gene3D" id="2.60.40.1610">
    <property type="entry name" value="Domain of unknown function DUF1254"/>
    <property type="match status" value="1"/>
</dbReference>
<dbReference type="PANTHER" id="PTHR36509">
    <property type="entry name" value="BLL3101 PROTEIN"/>
    <property type="match status" value="1"/>
</dbReference>
<dbReference type="InterPro" id="IPR037049">
    <property type="entry name" value="DUF1214_C_sf"/>
</dbReference>
<dbReference type="Gene3D" id="2.60.120.600">
    <property type="entry name" value="Domain of unknown function DUF1214, C-terminal domain"/>
    <property type="match status" value="1"/>
</dbReference>
<dbReference type="InterPro" id="IPR037050">
    <property type="entry name" value="DUF1254_sf"/>
</dbReference>
<dbReference type="Proteomes" id="UP000562045">
    <property type="component" value="Unassembled WGS sequence"/>
</dbReference>
<accession>A0A7Z0CLI1</accession>
<dbReference type="Pfam" id="PF06863">
    <property type="entry name" value="DUF1254"/>
    <property type="match status" value="1"/>
</dbReference>
<dbReference type="SUPFAM" id="SSF160935">
    <property type="entry name" value="VPA0735-like"/>
    <property type="match status" value="1"/>
</dbReference>
<comment type="caution">
    <text evidence="3">The sequence shown here is derived from an EMBL/GenBank/DDBJ whole genome shotgun (WGS) entry which is preliminary data.</text>
</comment>
<feature type="domain" description="DUF1214" evidence="1">
    <location>
        <begin position="314"/>
        <end position="421"/>
    </location>
</feature>
<organism evidence="3 4">
    <name type="scientific">Nocardioides aromaticivorans</name>
    <dbReference type="NCBI Taxonomy" id="200618"/>
    <lineage>
        <taxon>Bacteria</taxon>
        <taxon>Bacillati</taxon>
        <taxon>Actinomycetota</taxon>
        <taxon>Actinomycetes</taxon>
        <taxon>Propionibacteriales</taxon>
        <taxon>Nocardioidaceae</taxon>
        <taxon>Nocardioides</taxon>
    </lineage>
</organism>
<dbReference type="InterPro" id="IPR010621">
    <property type="entry name" value="DUF1214"/>
</dbReference>